<dbReference type="Gene3D" id="3.40.50.300">
    <property type="entry name" value="P-loop containing nucleotide triphosphate hydrolases"/>
    <property type="match status" value="2"/>
</dbReference>
<evidence type="ECO:0000313" key="4">
    <source>
        <dbReference type="EMBL" id="MDH1334563.1"/>
    </source>
</evidence>
<organism evidence="4 5">
    <name type="scientific">Comamonas thiooxydans</name>
    <dbReference type="NCBI Taxonomy" id="363952"/>
    <lineage>
        <taxon>Bacteria</taxon>
        <taxon>Pseudomonadati</taxon>
        <taxon>Pseudomonadota</taxon>
        <taxon>Betaproteobacteria</taxon>
        <taxon>Burkholderiales</taxon>
        <taxon>Comamonadaceae</taxon>
        <taxon>Comamonas</taxon>
    </lineage>
</organism>
<gene>
    <name evidence="4" type="ORF">N5D63_10455</name>
</gene>
<dbReference type="SUPFAM" id="SSF52540">
    <property type="entry name" value="P-loop containing nucleoside triphosphate hydrolases"/>
    <property type="match status" value="1"/>
</dbReference>
<dbReference type="Pfam" id="PF13538">
    <property type="entry name" value="UvrD_C_2"/>
    <property type="match status" value="1"/>
</dbReference>
<dbReference type="EMBL" id="JAOCEK010000006">
    <property type="protein sequence ID" value="MDH1334563.1"/>
    <property type="molecule type" value="Genomic_DNA"/>
</dbReference>
<dbReference type="Proteomes" id="UP001161065">
    <property type="component" value="Unassembled WGS sequence"/>
</dbReference>
<dbReference type="RefSeq" id="WP_280008142.1">
    <property type="nucleotide sequence ID" value="NZ_JAOCEK010000006.1"/>
</dbReference>
<accession>A0AA42TUS0</accession>
<reference evidence="4" key="1">
    <citation type="submission" date="2022-09" db="EMBL/GenBank/DDBJ databases">
        <title>Intensive care unit water sources are persistently colonized with multi-drug resistant bacteria and are the site of extensive horizontal gene transfer of antibiotic resistance genes.</title>
        <authorList>
            <person name="Diorio-Toth L."/>
        </authorList>
    </citation>
    <scope>NUCLEOTIDE SEQUENCE</scope>
    <source>
        <strain evidence="4">GD03832</strain>
    </source>
</reference>
<protein>
    <recommendedName>
        <fullName evidence="1">DNA 3'-5' helicase II</fullName>
    </recommendedName>
</protein>
<dbReference type="GO" id="GO:0003677">
    <property type="term" value="F:DNA binding"/>
    <property type="evidence" value="ECO:0007669"/>
    <property type="project" value="InterPro"/>
</dbReference>
<evidence type="ECO:0000256" key="2">
    <source>
        <dbReference type="SAM" id="Coils"/>
    </source>
</evidence>
<dbReference type="InterPro" id="IPR027785">
    <property type="entry name" value="UvrD-like_helicase_C"/>
</dbReference>
<keyword evidence="4" id="KW-0547">Nucleotide-binding</keyword>
<sequence length="708" mass="80156">MLEKVVSSARLRSDPIARQLIDHLMAEGDRLGLLDSVLYYDFPLFRDYEDALFQPTLLLLDKNKGIVSIRVAGTAFDIAHEDAKLGELHSILFAKLLNSRRLRRSRSSLKIELTSVLYLPPGTTPEGIDSENVIVSSTEGLDRELMQLGTSGLDDDTVREARSVIEGVKALTRLSSREVPTDGSKPKAMILKKLEEEIANFDANQRMAALTVPIGPQRIRGLAGSGKTIVLAWKAAHLHMQEPNKKILFTFYTRSLYDIIRKQITRFYRHFKDSDPNWDNLHILHAWGGRRTRGVYFDACIDHQVPPKQWGEVSSKPEPFEFACTDLLNRTTIRPKYDMVLVDEAQDLPDVFFHLLYGLAIGERDNKRLIWAYDELQSIFSPKMRTARELFGIASDGLPNVDLDRAKIAHGLAGYVDNDLILKKCYRNPLDVLVCAHAIGLGIYGPQVVQMLQNKEHWEDVGYEVQQGTFEVGSEMIIVRPRRNSPLAMSALETRNEIVRWFMASDFSEELDWIVNQARHLLDGGLLPEEILIICLDDRNVKGYFSSLSARFSNFDIATNDLLSNPFSTPQFVQEGFITMSTVHRAKGNEAAAVLVCGTDALGHDLDRRRSRNKLFTAFTRTKGWLRVSGLQPAKPLFDELERALTNSPALIFPWPDLGGVETLQRDLSRKEELARRLRNEYVRKLSELGMTEEEALQDFAGGQEKTE</sequence>
<dbReference type="AlphaFoldDB" id="A0AA42TUS0"/>
<dbReference type="GO" id="GO:0000725">
    <property type="term" value="P:recombinational repair"/>
    <property type="evidence" value="ECO:0007669"/>
    <property type="project" value="TreeGrafter"/>
</dbReference>
<dbReference type="PANTHER" id="PTHR11070">
    <property type="entry name" value="UVRD / RECB / PCRA DNA HELICASE FAMILY MEMBER"/>
    <property type="match status" value="1"/>
</dbReference>
<dbReference type="GO" id="GO:0005524">
    <property type="term" value="F:ATP binding"/>
    <property type="evidence" value="ECO:0007669"/>
    <property type="project" value="UniProtKB-KW"/>
</dbReference>
<comment type="caution">
    <text evidence="4">The sequence shown here is derived from an EMBL/GenBank/DDBJ whole genome shotgun (WGS) entry which is preliminary data.</text>
</comment>
<feature type="coiled-coil region" evidence="2">
    <location>
        <begin position="661"/>
        <end position="688"/>
    </location>
</feature>
<dbReference type="GO" id="GO:0043138">
    <property type="term" value="F:3'-5' DNA helicase activity"/>
    <property type="evidence" value="ECO:0007669"/>
    <property type="project" value="TreeGrafter"/>
</dbReference>
<dbReference type="GO" id="GO:0005829">
    <property type="term" value="C:cytosol"/>
    <property type="evidence" value="ECO:0007669"/>
    <property type="project" value="TreeGrafter"/>
</dbReference>
<name>A0AA42TUS0_9BURK</name>
<evidence type="ECO:0000256" key="1">
    <source>
        <dbReference type="ARBA" id="ARBA00034923"/>
    </source>
</evidence>
<feature type="domain" description="UvrD-like helicase C-terminal" evidence="3">
    <location>
        <begin position="578"/>
        <end position="628"/>
    </location>
</feature>
<proteinExistence type="predicted"/>
<dbReference type="PANTHER" id="PTHR11070:SF2">
    <property type="entry name" value="ATP-DEPENDENT DNA HELICASE SRS2"/>
    <property type="match status" value="1"/>
</dbReference>
<evidence type="ECO:0000259" key="3">
    <source>
        <dbReference type="Pfam" id="PF13538"/>
    </source>
</evidence>
<dbReference type="InterPro" id="IPR027417">
    <property type="entry name" value="P-loop_NTPase"/>
</dbReference>
<dbReference type="InterPro" id="IPR000212">
    <property type="entry name" value="DNA_helicase_UvrD/REP"/>
</dbReference>
<dbReference type="GO" id="GO:0033202">
    <property type="term" value="C:DNA helicase complex"/>
    <property type="evidence" value="ECO:0007669"/>
    <property type="project" value="TreeGrafter"/>
</dbReference>
<keyword evidence="2" id="KW-0175">Coiled coil</keyword>
<keyword evidence="4" id="KW-0067">ATP-binding</keyword>
<evidence type="ECO:0000313" key="5">
    <source>
        <dbReference type="Proteomes" id="UP001161065"/>
    </source>
</evidence>